<dbReference type="InterPro" id="IPR015943">
    <property type="entry name" value="WD40/YVTN_repeat-like_dom_sf"/>
</dbReference>
<proteinExistence type="inferred from homology"/>
<keyword evidence="4" id="KW-0677">Repeat</keyword>
<dbReference type="UniPathway" id="UPA00143"/>
<comment type="similarity">
    <text evidence="1">Belongs to the WD repeat CDC20/Fizzy family.</text>
</comment>
<evidence type="ECO:0000313" key="10">
    <source>
        <dbReference type="EMBL" id="KAE8008610.1"/>
    </source>
</evidence>
<dbReference type="PROSITE" id="PS50082">
    <property type="entry name" value="WD_REPEATS_2"/>
    <property type="match status" value="2"/>
</dbReference>
<comment type="function">
    <text evidence="7">Component of the anaphase promoting complex/cyclosome (APC/C), a cell cycle-regulated E3 ubiquitin-protein ligase complex that controls progression through mitosis and the G1 phase of the cell cycle.</text>
</comment>
<evidence type="ECO:0000256" key="8">
    <source>
        <dbReference type="PROSITE-ProRule" id="PRU00221"/>
    </source>
</evidence>
<feature type="repeat" description="WD" evidence="8">
    <location>
        <begin position="123"/>
        <end position="164"/>
    </location>
</feature>
<feature type="repeat" description="WD" evidence="8">
    <location>
        <begin position="207"/>
        <end position="239"/>
    </location>
</feature>
<dbReference type="GO" id="GO:0005680">
    <property type="term" value="C:anaphase-promoting complex"/>
    <property type="evidence" value="ECO:0007669"/>
    <property type="project" value="TreeGrafter"/>
</dbReference>
<dbReference type="InterPro" id="IPR001680">
    <property type="entry name" value="WD40_rpt"/>
</dbReference>
<keyword evidence="2 8" id="KW-0853">WD repeat</keyword>
<dbReference type="GO" id="GO:0016567">
    <property type="term" value="P:protein ubiquitination"/>
    <property type="evidence" value="ECO:0007669"/>
    <property type="project" value="UniProtKB-UniPathway"/>
</dbReference>
<dbReference type="AlphaFoldDB" id="A0A5N6QQN1"/>
<dbReference type="GO" id="GO:0010997">
    <property type="term" value="F:anaphase-promoting complex binding"/>
    <property type="evidence" value="ECO:0007669"/>
    <property type="project" value="InterPro"/>
</dbReference>
<dbReference type="Pfam" id="PF24807">
    <property type="entry name" value="WD40_CDC20-Fz"/>
    <property type="match status" value="1"/>
</dbReference>
<dbReference type="OrthoDB" id="10263272at2759"/>
<dbReference type="SMART" id="SM00320">
    <property type="entry name" value="WD40"/>
    <property type="match status" value="4"/>
</dbReference>
<dbReference type="GO" id="GO:1905786">
    <property type="term" value="P:positive regulation of anaphase-promoting complex-dependent catabolic process"/>
    <property type="evidence" value="ECO:0007669"/>
    <property type="project" value="TreeGrafter"/>
</dbReference>
<dbReference type="Gene3D" id="2.130.10.10">
    <property type="entry name" value="YVTN repeat-like/Quinoprotein amine dehydrogenase"/>
    <property type="match status" value="1"/>
</dbReference>
<dbReference type="PANTHER" id="PTHR19918">
    <property type="entry name" value="CELL DIVISION CYCLE 20 CDC20 FIZZY -RELATED"/>
    <property type="match status" value="1"/>
</dbReference>
<protein>
    <recommendedName>
        <fullName evidence="9">CDC20/Fizzy WD40 domain-containing protein</fullName>
    </recommendedName>
</protein>
<dbReference type="GO" id="GO:0031145">
    <property type="term" value="P:anaphase-promoting complex-dependent catabolic process"/>
    <property type="evidence" value="ECO:0007669"/>
    <property type="project" value="TreeGrafter"/>
</dbReference>
<dbReference type="SUPFAM" id="SSF50978">
    <property type="entry name" value="WD40 repeat-like"/>
    <property type="match status" value="1"/>
</dbReference>
<dbReference type="GO" id="GO:0051301">
    <property type="term" value="P:cell division"/>
    <property type="evidence" value="ECO:0007669"/>
    <property type="project" value="UniProtKB-KW"/>
</dbReference>
<dbReference type="EMBL" id="CM017322">
    <property type="protein sequence ID" value="KAE8008610.1"/>
    <property type="molecule type" value="Genomic_DNA"/>
</dbReference>
<evidence type="ECO:0000259" key="9">
    <source>
        <dbReference type="Pfam" id="PF24807"/>
    </source>
</evidence>
<keyword evidence="11" id="KW-1185">Reference proteome</keyword>
<feature type="domain" description="CDC20/Fizzy WD40" evidence="9">
    <location>
        <begin position="114"/>
        <end position="330"/>
    </location>
</feature>
<evidence type="ECO:0000256" key="7">
    <source>
        <dbReference type="ARBA" id="ARBA00023425"/>
    </source>
</evidence>
<dbReference type="InterPro" id="IPR036322">
    <property type="entry name" value="WD40_repeat_dom_sf"/>
</dbReference>
<evidence type="ECO:0000313" key="11">
    <source>
        <dbReference type="Proteomes" id="UP000327013"/>
    </source>
</evidence>
<sequence length="331" mass="37129">MTVIACVSYSFLPSKQLDRFIPNRSAMDFDFAHYMLIEGRKAKERPPASSLAAEAYRKWLAEVFNMNRTRILAFKNKTLAPVELIPREFSSSLYSLQLYRDCAWKCSLSVEYFNGSTSELVSIDEEDGPVTSVCWAPDGQHIAIGLNNSEVQLWDSTANQLLRTLRGGHRMRVGTLAWNDHILTIGGMDSLIINNDVRVRAHIVETYRGHSQEVCGIKWSASGQQFASGGSDNLLHIWDRSRATSNSVTRWLQRLEDHTSAVKALARYPFQSNLLAFGGGEGDRCIKFWNTHTTACLSSINTGSLVSALLWSKNERELLSSHGLPQNELVQ</sequence>
<keyword evidence="5" id="KW-0498">Mitosis</keyword>
<keyword evidence="6" id="KW-0131">Cell cycle</keyword>
<dbReference type="Proteomes" id="UP000327013">
    <property type="component" value="Chromosome 2"/>
</dbReference>
<keyword evidence="3" id="KW-0132">Cell division</keyword>
<evidence type="ECO:0000256" key="6">
    <source>
        <dbReference type="ARBA" id="ARBA00023306"/>
    </source>
</evidence>
<evidence type="ECO:0000256" key="5">
    <source>
        <dbReference type="ARBA" id="ARBA00022776"/>
    </source>
</evidence>
<organism evidence="10 11">
    <name type="scientific">Carpinus fangiana</name>
    <dbReference type="NCBI Taxonomy" id="176857"/>
    <lineage>
        <taxon>Eukaryota</taxon>
        <taxon>Viridiplantae</taxon>
        <taxon>Streptophyta</taxon>
        <taxon>Embryophyta</taxon>
        <taxon>Tracheophyta</taxon>
        <taxon>Spermatophyta</taxon>
        <taxon>Magnoliopsida</taxon>
        <taxon>eudicotyledons</taxon>
        <taxon>Gunneridae</taxon>
        <taxon>Pentapetalae</taxon>
        <taxon>rosids</taxon>
        <taxon>fabids</taxon>
        <taxon>Fagales</taxon>
        <taxon>Betulaceae</taxon>
        <taxon>Carpinus</taxon>
    </lineage>
</organism>
<dbReference type="GO" id="GO:1990757">
    <property type="term" value="F:ubiquitin ligase activator activity"/>
    <property type="evidence" value="ECO:0007669"/>
    <property type="project" value="TreeGrafter"/>
</dbReference>
<name>A0A5N6QQN1_9ROSI</name>
<gene>
    <name evidence="10" type="ORF">FH972_005105</name>
</gene>
<dbReference type="PANTHER" id="PTHR19918:SF8">
    <property type="entry name" value="FI02843P"/>
    <property type="match status" value="1"/>
</dbReference>
<evidence type="ECO:0000256" key="2">
    <source>
        <dbReference type="ARBA" id="ARBA00022574"/>
    </source>
</evidence>
<accession>A0A5N6QQN1</accession>
<dbReference type="PROSITE" id="PS50294">
    <property type="entry name" value="WD_REPEATS_REGION"/>
    <property type="match status" value="2"/>
</dbReference>
<evidence type="ECO:0000256" key="3">
    <source>
        <dbReference type="ARBA" id="ARBA00022618"/>
    </source>
</evidence>
<evidence type="ECO:0000256" key="1">
    <source>
        <dbReference type="ARBA" id="ARBA00006445"/>
    </source>
</evidence>
<reference evidence="10 11" key="1">
    <citation type="submission" date="2019-06" db="EMBL/GenBank/DDBJ databases">
        <title>A chromosomal-level reference genome of Carpinus fangiana (Coryloideae, Betulaceae).</title>
        <authorList>
            <person name="Yang X."/>
            <person name="Wang Z."/>
            <person name="Zhang L."/>
            <person name="Hao G."/>
            <person name="Liu J."/>
            <person name="Yang Y."/>
        </authorList>
    </citation>
    <scope>NUCLEOTIDE SEQUENCE [LARGE SCALE GENOMIC DNA]</scope>
    <source>
        <strain evidence="10">Cfa_2016G</strain>
        <tissue evidence="10">Leaf</tissue>
    </source>
</reference>
<evidence type="ECO:0000256" key="4">
    <source>
        <dbReference type="ARBA" id="ARBA00022737"/>
    </source>
</evidence>
<dbReference type="InterPro" id="IPR056150">
    <property type="entry name" value="WD40_CDC20-Fz"/>
</dbReference>
<dbReference type="InterPro" id="IPR033010">
    <property type="entry name" value="Cdc20/Fizzy"/>
</dbReference>